<keyword evidence="4" id="KW-1185">Reference proteome</keyword>
<sequence length="505" mass="57237">NYDDTLSEIQPLQISVQSWFNSVADIPPLVLSYDIQDRSKPRNTAYPFRRFWPAPNSNMERVYPPIKIIHDCIIPGSCVANINIIDAGFFSVKNGMYRSIKRLAVGSSPEVVLRWKLANFADDKADSPATLLSFNHPHIVLISEICKPTSAPRSYWCNQTGSLPPLKKGIITMEAKFGIKSEYLANNIYAPLSVNLETYYFHSKYGMDKKDAVLELFVDSKIILRGTTTEISLEDLTVPPKISYQVLLTGMSSIQNINLNLWIPTKRKNDLETMIVFYNEEIKMLSGGFEKYNCTPQGQLSENLATSPQPSRTSTLNLISVKPTEQSGYDEHTTINSFVDAGRRKRRSLDEIRRTSRLTFDPNSTIQLNCDEDRELCVNVKCSFMNVQSKTNFKIEFRLNVQNYTVNLLKDILDTLLISSTGTAVIFEGNQTSGNISEVKIIKGRHLNTGPPPPWLYILAVLGGLLFFLLIFTVLYKCGFFKRGFKEKLDELKSQSEVFLIKLCR</sequence>
<dbReference type="GO" id="GO:0033627">
    <property type="term" value="P:cell adhesion mediated by integrin"/>
    <property type="evidence" value="ECO:0007669"/>
    <property type="project" value="TreeGrafter"/>
</dbReference>
<dbReference type="Pfam" id="PF20806">
    <property type="entry name" value="Integrin_A_Ig_3"/>
    <property type="match status" value="1"/>
</dbReference>
<dbReference type="GO" id="GO:0005178">
    <property type="term" value="F:integrin binding"/>
    <property type="evidence" value="ECO:0007669"/>
    <property type="project" value="TreeGrafter"/>
</dbReference>
<evidence type="ECO:0000259" key="2">
    <source>
        <dbReference type="Pfam" id="PF20806"/>
    </source>
</evidence>
<dbReference type="GO" id="GO:0098609">
    <property type="term" value="P:cell-cell adhesion"/>
    <property type="evidence" value="ECO:0007669"/>
    <property type="project" value="TreeGrafter"/>
</dbReference>
<evidence type="ECO:0000313" key="3">
    <source>
        <dbReference type="EMBL" id="CAG7820373.1"/>
    </source>
</evidence>
<protein>
    <recommendedName>
        <fullName evidence="2">Integrin alpha third immunoglobulin-like domain-containing protein</fullName>
    </recommendedName>
</protein>
<dbReference type="PROSITE" id="PS00242">
    <property type="entry name" value="INTEGRIN_ALPHA"/>
    <property type="match status" value="1"/>
</dbReference>
<keyword evidence="1" id="KW-1133">Transmembrane helix</keyword>
<comment type="caution">
    <text evidence="3">The sequence shown here is derived from an EMBL/GenBank/DDBJ whole genome shotgun (WGS) entry which is preliminary data.</text>
</comment>
<dbReference type="GO" id="GO:0007229">
    <property type="term" value="P:integrin-mediated signaling pathway"/>
    <property type="evidence" value="ECO:0007669"/>
    <property type="project" value="TreeGrafter"/>
</dbReference>
<dbReference type="EMBL" id="CAJVCH010476534">
    <property type="protein sequence ID" value="CAG7820373.1"/>
    <property type="molecule type" value="Genomic_DNA"/>
</dbReference>
<dbReference type="GO" id="GO:0008305">
    <property type="term" value="C:integrin complex"/>
    <property type="evidence" value="ECO:0007669"/>
    <property type="project" value="TreeGrafter"/>
</dbReference>
<accession>A0A8J2KNV9</accession>
<keyword evidence="1" id="KW-0472">Membrane</keyword>
<name>A0A8J2KNV9_9HEXA</name>
<dbReference type="PANTHER" id="PTHR23220">
    <property type="entry name" value="INTEGRIN ALPHA"/>
    <property type="match status" value="1"/>
</dbReference>
<keyword evidence="1" id="KW-0812">Transmembrane</keyword>
<dbReference type="PANTHER" id="PTHR23220:SF122">
    <property type="entry name" value="INTEGRIN ALPHA-PS1"/>
    <property type="match status" value="1"/>
</dbReference>
<reference evidence="3" key="1">
    <citation type="submission" date="2021-06" db="EMBL/GenBank/DDBJ databases">
        <authorList>
            <person name="Hodson N. C."/>
            <person name="Mongue J. A."/>
            <person name="Jaron S. K."/>
        </authorList>
    </citation>
    <scope>NUCLEOTIDE SEQUENCE</scope>
</reference>
<dbReference type="GO" id="GO:0007160">
    <property type="term" value="P:cell-matrix adhesion"/>
    <property type="evidence" value="ECO:0007669"/>
    <property type="project" value="TreeGrafter"/>
</dbReference>
<evidence type="ECO:0000313" key="4">
    <source>
        <dbReference type="Proteomes" id="UP000708208"/>
    </source>
</evidence>
<feature type="domain" description="Integrin alpha third immunoglobulin-like" evidence="2">
    <location>
        <begin position="241"/>
        <end position="401"/>
    </location>
</feature>
<dbReference type="Proteomes" id="UP000708208">
    <property type="component" value="Unassembled WGS sequence"/>
</dbReference>
<organism evidence="3 4">
    <name type="scientific">Allacma fusca</name>
    <dbReference type="NCBI Taxonomy" id="39272"/>
    <lineage>
        <taxon>Eukaryota</taxon>
        <taxon>Metazoa</taxon>
        <taxon>Ecdysozoa</taxon>
        <taxon>Arthropoda</taxon>
        <taxon>Hexapoda</taxon>
        <taxon>Collembola</taxon>
        <taxon>Symphypleona</taxon>
        <taxon>Sminthuridae</taxon>
        <taxon>Allacma</taxon>
    </lineage>
</organism>
<dbReference type="InterPro" id="IPR018184">
    <property type="entry name" value="Integrin_alpha_C_CS"/>
</dbReference>
<feature type="transmembrane region" description="Helical" evidence="1">
    <location>
        <begin position="455"/>
        <end position="476"/>
    </location>
</feature>
<dbReference type="GO" id="GO:0009897">
    <property type="term" value="C:external side of plasma membrane"/>
    <property type="evidence" value="ECO:0007669"/>
    <property type="project" value="TreeGrafter"/>
</dbReference>
<dbReference type="InterPro" id="IPR048286">
    <property type="entry name" value="Integrin_alpha_Ig-like_3"/>
</dbReference>
<evidence type="ECO:0000256" key="1">
    <source>
        <dbReference type="SAM" id="Phobius"/>
    </source>
</evidence>
<feature type="non-terminal residue" evidence="3">
    <location>
        <position position="1"/>
    </location>
</feature>
<dbReference type="AlphaFoldDB" id="A0A8J2KNV9"/>
<gene>
    <name evidence="3" type="ORF">AFUS01_LOCUS30765</name>
</gene>
<proteinExistence type="predicted"/>